<accession>A0ABR7LH79</accession>
<sequence length="110" mass="12340">MSGDIWITRQLRWPVNDSLYNWVLDFLIDRTADADALAELEEVRDENLGVVVVEDFPQAVRAAMVAAIRDDLVPEAEKRLPGDEWAEFRDELSKLAELAEADSPGSKGPE</sequence>
<gene>
    <name evidence="1" type="ORF">GPZ80_31795</name>
</gene>
<protein>
    <recommendedName>
        <fullName evidence="3">CdiI immunity protein domain-containing protein</fullName>
    </recommendedName>
</protein>
<evidence type="ECO:0008006" key="3">
    <source>
        <dbReference type="Google" id="ProtNLM"/>
    </source>
</evidence>
<organism evidence="1 2">
    <name type="scientific">Actinokineospora xionganensis</name>
    <dbReference type="NCBI Taxonomy" id="2684470"/>
    <lineage>
        <taxon>Bacteria</taxon>
        <taxon>Bacillati</taxon>
        <taxon>Actinomycetota</taxon>
        <taxon>Actinomycetes</taxon>
        <taxon>Pseudonocardiales</taxon>
        <taxon>Pseudonocardiaceae</taxon>
        <taxon>Actinokineospora</taxon>
    </lineage>
</organism>
<dbReference type="Proteomes" id="UP000734823">
    <property type="component" value="Unassembled WGS sequence"/>
</dbReference>
<reference evidence="1 2" key="1">
    <citation type="submission" date="2020-06" db="EMBL/GenBank/DDBJ databases">
        <title>Actinokineospora xiongansis sp. nov., isolated from soil of Baiyangdian.</title>
        <authorList>
            <person name="Zhang X."/>
        </authorList>
    </citation>
    <scope>NUCLEOTIDE SEQUENCE [LARGE SCALE GENOMIC DNA]</scope>
    <source>
        <strain evidence="1 2">HBU206404</strain>
    </source>
</reference>
<dbReference type="RefSeq" id="WP_187224795.1">
    <property type="nucleotide sequence ID" value="NZ_JABVED010000046.1"/>
</dbReference>
<evidence type="ECO:0000313" key="2">
    <source>
        <dbReference type="Proteomes" id="UP000734823"/>
    </source>
</evidence>
<dbReference type="EMBL" id="JABVED010000046">
    <property type="protein sequence ID" value="MBC6451731.1"/>
    <property type="molecule type" value="Genomic_DNA"/>
</dbReference>
<keyword evidence="2" id="KW-1185">Reference proteome</keyword>
<proteinExistence type="predicted"/>
<comment type="caution">
    <text evidence="1">The sequence shown here is derived from an EMBL/GenBank/DDBJ whole genome shotgun (WGS) entry which is preliminary data.</text>
</comment>
<name>A0ABR7LH79_9PSEU</name>
<evidence type="ECO:0000313" key="1">
    <source>
        <dbReference type="EMBL" id="MBC6451731.1"/>
    </source>
</evidence>